<feature type="transmembrane region" description="Helical" evidence="2">
    <location>
        <begin position="197"/>
        <end position="215"/>
    </location>
</feature>
<keyword evidence="2" id="KW-1133">Transmembrane helix</keyword>
<protein>
    <recommendedName>
        <fullName evidence="5">DUF1275 domain-containing protein</fullName>
    </recommendedName>
</protein>
<dbReference type="Proteomes" id="UP000516422">
    <property type="component" value="Chromosome"/>
</dbReference>
<dbReference type="KEGG" id="sgf:HEP81_05416"/>
<reference evidence="3 4" key="1">
    <citation type="submission" date="2020-04" db="EMBL/GenBank/DDBJ databases">
        <title>Characterization and engineering of Streptomyces griseofuscus DSM40191 as a potential heterologous host for expression of BGCs.</title>
        <authorList>
            <person name="Gren T."/>
            <person name="Whitford C.M."/>
            <person name="Mohite O.S."/>
            <person name="Joergensen T.S."/>
            <person name="Nielsen J.B."/>
            <person name="Lee S.Y."/>
            <person name="Weber T."/>
        </authorList>
    </citation>
    <scope>NUCLEOTIDE SEQUENCE [LARGE SCALE GENOMIC DNA]</scope>
    <source>
        <strain evidence="3 4">DSM 40191</strain>
    </source>
</reference>
<feature type="region of interest" description="Disordered" evidence="1">
    <location>
        <begin position="1"/>
        <end position="21"/>
    </location>
</feature>
<evidence type="ECO:0000313" key="4">
    <source>
        <dbReference type="Proteomes" id="UP000516422"/>
    </source>
</evidence>
<feature type="transmembrane region" description="Helical" evidence="2">
    <location>
        <begin position="60"/>
        <end position="78"/>
    </location>
</feature>
<proteinExistence type="predicted"/>
<feature type="compositionally biased region" description="Pro residues" evidence="1">
    <location>
        <begin position="1"/>
        <end position="11"/>
    </location>
</feature>
<dbReference type="InterPro" id="IPR010699">
    <property type="entry name" value="DUF1275"/>
</dbReference>
<feature type="transmembrane region" description="Helical" evidence="2">
    <location>
        <begin position="140"/>
        <end position="158"/>
    </location>
</feature>
<dbReference type="AlphaFoldDB" id="A0A7H1Q5T8"/>
<dbReference type="GeneID" id="91464960"/>
<dbReference type="PANTHER" id="PTHR37488">
    <property type="entry name" value="DUF1275 DOMAIN-CONTAINING PROTEIN"/>
    <property type="match status" value="1"/>
</dbReference>
<feature type="transmembrane region" description="Helical" evidence="2">
    <location>
        <begin position="113"/>
        <end position="134"/>
    </location>
</feature>
<name>A0A7H1Q5T8_9ACTN</name>
<dbReference type="Pfam" id="PF06912">
    <property type="entry name" value="DUF1275"/>
    <property type="match status" value="1"/>
</dbReference>
<evidence type="ECO:0000313" key="3">
    <source>
        <dbReference type="EMBL" id="QNT95668.1"/>
    </source>
</evidence>
<keyword evidence="2" id="KW-0812">Transmembrane</keyword>
<feature type="transmembrane region" description="Helical" evidence="2">
    <location>
        <begin position="84"/>
        <end position="101"/>
    </location>
</feature>
<evidence type="ECO:0008006" key="5">
    <source>
        <dbReference type="Google" id="ProtNLM"/>
    </source>
</evidence>
<evidence type="ECO:0000256" key="2">
    <source>
        <dbReference type="SAM" id="Phobius"/>
    </source>
</evidence>
<organism evidence="3 4">
    <name type="scientific">Streptomyces griseofuscus</name>
    <dbReference type="NCBI Taxonomy" id="146922"/>
    <lineage>
        <taxon>Bacteria</taxon>
        <taxon>Bacillati</taxon>
        <taxon>Actinomycetota</taxon>
        <taxon>Actinomycetes</taxon>
        <taxon>Kitasatosporales</taxon>
        <taxon>Streptomycetaceae</taxon>
        <taxon>Streptomyces</taxon>
    </lineage>
</organism>
<sequence>MTTPPTPPTTPPVSGSGADPAPDPEARGLRLVLVLITLTVVSGLIDAVSYLGLGRVFTANMTGNVVVLGFAAAGAPGFSVPRTATSLCCFLLGAVAGGRVATRFGGGSRRRWARLTLAAEAVLVGLSAAAAFGWPDRTGTVYALIALTAFAMGVRNATVRKLGVPDLTTTVLTMTLTGLAADSRLGNGTGHRSPRRTASVVAMLGGAFLGAWLVLHHGLGIPLLIAALASAVLAVSASGKE</sequence>
<dbReference type="RefSeq" id="WP_078967388.1">
    <property type="nucleotide sequence ID" value="NZ_CP051006.1"/>
</dbReference>
<dbReference type="EMBL" id="CP051006">
    <property type="protein sequence ID" value="QNT95668.1"/>
    <property type="molecule type" value="Genomic_DNA"/>
</dbReference>
<dbReference type="PANTHER" id="PTHR37488:SF2">
    <property type="entry name" value="DUF1275 DOMAIN-CONTAINING PROTEIN"/>
    <property type="match status" value="1"/>
</dbReference>
<evidence type="ECO:0000256" key="1">
    <source>
        <dbReference type="SAM" id="MobiDB-lite"/>
    </source>
</evidence>
<gene>
    <name evidence="3" type="ORF">HEP81_05416</name>
</gene>
<feature type="transmembrane region" description="Helical" evidence="2">
    <location>
        <begin position="221"/>
        <end position="239"/>
    </location>
</feature>
<accession>A0A7H1Q5T8</accession>
<feature type="transmembrane region" description="Helical" evidence="2">
    <location>
        <begin position="31"/>
        <end position="53"/>
    </location>
</feature>
<keyword evidence="2" id="KW-0472">Membrane</keyword>